<dbReference type="AlphaFoldDB" id="A0A9X4XSS0"/>
<accession>A0A9X4XSS0</accession>
<name>A0A9X4XSS0_9BRAD</name>
<sequence>MPTNILRLPLFLADIETHSNERARTSFLVRTGEPPADLDLAGIAFRLQLRTSAGDRNVHLEASTADGRLTVTGATLGIDIPQAVMARLSPLDFAFDILATADGIERRFMTGTWRHRTGVTRP</sequence>
<proteinExistence type="predicted"/>
<dbReference type="RefSeq" id="WP_155481601.1">
    <property type="nucleotide sequence ID" value="NZ_WNKV01000030.1"/>
</dbReference>
<evidence type="ECO:0000313" key="2">
    <source>
        <dbReference type="Proteomes" id="UP000438991"/>
    </source>
</evidence>
<reference evidence="1 2" key="1">
    <citation type="submission" date="2019-11" db="EMBL/GenBank/DDBJ databases">
        <title>Whole-genome sequence of Rhodoplanes serenus DSM 18633, type strain.</title>
        <authorList>
            <person name="Kyndt J.A."/>
            <person name="Meyer T.E."/>
        </authorList>
    </citation>
    <scope>NUCLEOTIDE SEQUENCE [LARGE SCALE GENOMIC DNA]</scope>
    <source>
        <strain evidence="1 2">DSM 18633</strain>
    </source>
</reference>
<protein>
    <submittedName>
        <fullName evidence="1">Uncharacterized protein</fullName>
    </submittedName>
</protein>
<organism evidence="1 2">
    <name type="scientific">Rhodoplanes serenus</name>
    <dbReference type="NCBI Taxonomy" id="200615"/>
    <lineage>
        <taxon>Bacteria</taxon>
        <taxon>Pseudomonadati</taxon>
        <taxon>Pseudomonadota</taxon>
        <taxon>Alphaproteobacteria</taxon>
        <taxon>Hyphomicrobiales</taxon>
        <taxon>Nitrobacteraceae</taxon>
        <taxon>Rhodoplanes</taxon>
    </lineage>
</organism>
<dbReference type="Proteomes" id="UP000438991">
    <property type="component" value="Unassembled WGS sequence"/>
</dbReference>
<dbReference type="EMBL" id="WNKV01000030">
    <property type="protein sequence ID" value="MTW19349.1"/>
    <property type="molecule type" value="Genomic_DNA"/>
</dbReference>
<comment type="caution">
    <text evidence="1">The sequence shown here is derived from an EMBL/GenBank/DDBJ whole genome shotgun (WGS) entry which is preliminary data.</text>
</comment>
<gene>
    <name evidence="1" type="ORF">GJ689_24460</name>
</gene>
<evidence type="ECO:0000313" key="1">
    <source>
        <dbReference type="EMBL" id="MTW19349.1"/>
    </source>
</evidence>